<evidence type="ECO:0000256" key="1">
    <source>
        <dbReference type="ARBA" id="ARBA00006209"/>
    </source>
</evidence>
<comment type="caution">
    <text evidence="3">The sequence shown here is derived from an EMBL/GenBank/DDBJ whole genome shotgun (WGS) entry which is preliminary data.</text>
</comment>
<dbReference type="InterPro" id="IPR045495">
    <property type="entry name" value="PI4K_N"/>
</dbReference>
<dbReference type="AlphaFoldDB" id="A0AAE0CGM0"/>
<dbReference type="Proteomes" id="UP001190700">
    <property type="component" value="Unassembled WGS sequence"/>
</dbReference>
<feature type="non-terminal residue" evidence="3">
    <location>
        <position position="504"/>
    </location>
</feature>
<evidence type="ECO:0000259" key="2">
    <source>
        <dbReference type="Pfam" id="PF19274"/>
    </source>
</evidence>
<accession>A0AAE0CGM0</accession>
<dbReference type="EMBL" id="LGRX02024490">
    <property type="protein sequence ID" value="KAK3253969.1"/>
    <property type="molecule type" value="Genomic_DNA"/>
</dbReference>
<evidence type="ECO:0000313" key="4">
    <source>
        <dbReference type="Proteomes" id="UP001190700"/>
    </source>
</evidence>
<organism evidence="3 4">
    <name type="scientific">Cymbomonas tetramitiformis</name>
    <dbReference type="NCBI Taxonomy" id="36881"/>
    <lineage>
        <taxon>Eukaryota</taxon>
        <taxon>Viridiplantae</taxon>
        <taxon>Chlorophyta</taxon>
        <taxon>Pyramimonadophyceae</taxon>
        <taxon>Pyramimonadales</taxon>
        <taxon>Pyramimonadaceae</taxon>
        <taxon>Cymbomonas</taxon>
    </lineage>
</organism>
<name>A0AAE0CGM0_9CHLO</name>
<sequence length="504" mass="54675">WSALRDIACFTPPLAPESQPEREETAVELQAMLEGLNKSWLSQISARLSTALKADVVMTGNLSSLSQGGSGGLLSCMALEAMRAEFGPIASSLAYLDPEITDEAHHKVVSRMTERTCEMRCRAHLNGTARFCQDSNLSRWRCTLWVLNVLATGSPPAKHMGQELITHMIVERFPQTPWSQPCMMTMLRLMKEVEEEAKPENMMTQLSAVNVLRRVQSTWLSKIVESAPSAAKALIETHLLPIQKGSSGPGHDSGPHSGVGHQLTGGLDAGAIGWAANALLNTLVNISEPPALASKDKELGKDSTQDAVTREATLLTLKAHYYGGLNALQSLCNADVYAVVADSRRNIIKDLASCVNMADGAPPEKTCDLGNALFCAVTLMQTSSEPDAELLRLLCWCPAYKLTRVDLRNASFSWNWLLSSQPHLTNNLLSGAVAPLEDDLTGVTGAAQSPHLCPKMVAEDPYVSTVGRGVYKRGGEASVVQGILAHCTWITFLLDRWQVVQTFN</sequence>
<dbReference type="Pfam" id="PF19274">
    <property type="entry name" value="PI4K_N"/>
    <property type="match status" value="1"/>
</dbReference>
<gene>
    <name evidence="3" type="ORF">CYMTET_36801</name>
</gene>
<evidence type="ECO:0000313" key="3">
    <source>
        <dbReference type="EMBL" id="KAK3253969.1"/>
    </source>
</evidence>
<proteinExistence type="inferred from homology"/>
<feature type="non-terminal residue" evidence="3">
    <location>
        <position position="1"/>
    </location>
</feature>
<protein>
    <recommendedName>
        <fullName evidence="2">PI4-kinase N-terminal domain-containing protein</fullName>
    </recommendedName>
</protein>
<reference evidence="3 4" key="1">
    <citation type="journal article" date="2015" name="Genome Biol. Evol.">
        <title>Comparative Genomics of a Bacterivorous Green Alga Reveals Evolutionary Causalities and Consequences of Phago-Mixotrophic Mode of Nutrition.</title>
        <authorList>
            <person name="Burns J.A."/>
            <person name="Paasch A."/>
            <person name="Narechania A."/>
            <person name="Kim E."/>
        </authorList>
    </citation>
    <scope>NUCLEOTIDE SEQUENCE [LARGE SCALE GENOMIC DNA]</scope>
    <source>
        <strain evidence="3 4">PLY_AMNH</strain>
    </source>
</reference>
<feature type="domain" description="PI4-kinase N-terminal" evidence="2">
    <location>
        <begin position="382"/>
        <end position="501"/>
    </location>
</feature>
<keyword evidence="4" id="KW-1185">Reference proteome</keyword>
<comment type="similarity">
    <text evidence="1">Belongs to the PI3/PI4-kinase family. Type III PI4K subfamily.</text>
</comment>